<dbReference type="InterPro" id="IPR001650">
    <property type="entry name" value="Helicase_C-like"/>
</dbReference>
<evidence type="ECO:0000256" key="4">
    <source>
        <dbReference type="ARBA" id="ARBA00022840"/>
    </source>
</evidence>
<evidence type="ECO:0000259" key="7">
    <source>
        <dbReference type="PROSITE" id="PS51194"/>
    </source>
</evidence>
<keyword evidence="2" id="KW-0378">Hydrolase</keyword>
<keyword evidence="4" id="KW-0067">ATP-binding</keyword>
<dbReference type="PROSITE" id="PS51192">
    <property type="entry name" value="HELICASE_ATP_BIND_1"/>
    <property type="match status" value="1"/>
</dbReference>
<dbReference type="InterPro" id="IPR027417">
    <property type="entry name" value="P-loop_NTPase"/>
</dbReference>
<dbReference type="SUPFAM" id="SSF52540">
    <property type="entry name" value="P-loop containing nucleoside triphosphate hydrolases"/>
    <property type="match status" value="1"/>
</dbReference>
<proteinExistence type="predicted"/>
<dbReference type="SMART" id="SM00487">
    <property type="entry name" value="DEXDc"/>
    <property type="match status" value="1"/>
</dbReference>
<dbReference type="Gene3D" id="1.20.120.1080">
    <property type="match status" value="1"/>
</dbReference>
<keyword evidence="1" id="KW-0547">Nucleotide-binding</keyword>
<dbReference type="Proteomes" id="UP000509367">
    <property type="component" value="Chromosome"/>
</dbReference>
<feature type="domain" description="Helicase C-terminal" evidence="7">
    <location>
        <begin position="199"/>
        <end position="372"/>
    </location>
</feature>
<dbReference type="EMBL" id="CP054836">
    <property type="protein sequence ID" value="QKV20680.1"/>
    <property type="molecule type" value="Genomic_DNA"/>
</dbReference>
<dbReference type="NCBIfam" id="TIGR01970">
    <property type="entry name" value="DEAH_box_HrpB"/>
    <property type="match status" value="1"/>
</dbReference>
<evidence type="ECO:0000313" key="8">
    <source>
        <dbReference type="EMBL" id="QKV20680.1"/>
    </source>
</evidence>
<gene>
    <name evidence="8" type="primary">hrpB</name>
    <name evidence="8" type="ORF">HTY61_14485</name>
</gene>
<accession>A0A6N1VIH6</accession>
<protein>
    <submittedName>
        <fullName evidence="8">ATP-dependent helicase HrpB</fullName>
    </submittedName>
</protein>
<evidence type="ECO:0000256" key="3">
    <source>
        <dbReference type="ARBA" id="ARBA00022806"/>
    </source>
</evidence>
<dbReference type="PROSITE" id="PS51194">
    <property type="entry name" value="HELICASE_CTER"/>
    <property type="match status" value="1"/>
</dbReference>
<dbReference type="InterPro" id="IPR049614">
    <property type="entry name" value="HrpB_DEXH"/>
</dbReference>
<sequence>MKTLPDLPVAEVLGELKAALSRASGAVLVAPPGAGKTTLVPLSLLDEGWLEGRRIVVLEPRRLAARAAARRMAELLGEKVGETVGYRMRMDTRVGPRTRIEVVTEGVFQRMITGDPELSGVGAVLFDEFHERSLDADFGLALALDVQEGLREDLRILVMSATLDGTRVAGLLGDAPVIESEGRTFPVDIRHEDRPGTERIEQAVARVVRKTLAEETGSLLVFLPGQGEIRRVAEALEGRLPEGVLLAPLYGMMDIADQDRAIRPPEPGTRKVVLATAIAETSITIDGVRVVIDSGLARRPVFDPGSGLTRLETVRVSRAAAAQRAGRAGRTEPGVAIRLWRAEQTRALAEFDPPEILNADLAGLLLDCLAWGVADPASLRFMDPPPVPALDEARALLAMLGALDGRGMLTKKGAAMRDLALPARLAAMVVAAQDREDAFRRMLLALLVTERGAAGTGIDLGHRLDTALRGKGAQLARLRDIAKRAVAGMNLPQGDEIASAGAMLLDAWPDRVAKARGGRHGAFVMANGRGVALDETEPLAGEQYLVAADVTGAAREGRVTSAAAVTAEEIRAVLGDRIESVEQVEFDRQKGGLSARRVERLGAVVFSRVPVKVEPGEAATRALLDAVRTHGLGLLPWSKEVSQLRARLEWLHVRLGDPWPAMDDASLLDELEGWLAPFLQGAVNLSALDSASLRDALVLRVPPHLQREIDANAPPRFVAPTGSAFLLDYPADGTAPVVSLRVQELFGLKSHPSIAGGTVPLTLELLSPAHRPIQRTQDLPGFWAGSWAAVRAEMRGRYPKHPWPEDPANSEPTRRAKPRGR</sequence>
<dbReference type="InterPro" id="IPR010225">
    <property type="entry name" value="HrpB"/>
</dbReference>
<dbReference type="InterPro" id="IPR056329">
    <property type="entry name" value="CON_HrpB"/>
</dbReference>
<dbReference type="GO" id="GO:0004386">
    <property type="term" value="F:helicase activity"/>
    <property type="evidence" value="ECO:0007669"/>
    <property type="project" value="UniProtKB-KW"/>
</dbReference>
<dbReference type="PANTHER" id="PTHR43519">
    <property type="entry name" value="ATP-DEPENDENT RNA HELICASE HRPB"/>
    <property type="match status" value="1"/>
</dbReference>
<dbReference type="PANTHER" id="PTHR43519:SF1">
    <property type="entry name" value="ATP-DEPENDENT RNA HELICASE HRPB"/>
    <property type="match status" value="1"/>
</dbReference>
<dbReference type="Pfam" id="PF00270">
    <property type="entry name" value="DEAD"/>
    <property type="match status" value="1"/>
</dbReference>
<dbReference type="CDD" id="cd18791">
    <property type="entry name" value="SF2_C_RHA"/>
    <property type="match status" value="1"/>
</dbReference>
<dbReference type="InterPro" id="IPR011545">
    <property type="entry name" value="DEAD/DEAH_box_helicase_dom"/>
</dbReference>
<dbReference type="KEGG" id="orm:HTY61_14485"/>
<dbReference type="GO" id="GO:0003676">
    <property type="term" value="F:nucleic acid binding"/>
    <property type="evidence" value="ECO:0007669"/>
    <property type="project" value="InterPro"/>
</dbReference>
<keyword evidence="9" id="KW-1185">Reference proteome</keyword>
<evidence type="ECO:0000256" key="5">
    <source>
        <dbReference type="SAM" id="MobiDB-lite"/>
    </source>
</evidence>
<organism evidence="8 9">
    <name type="scientific">Oricola thermophila</name>
    <dbReference type="NCBI Taxonomy" id="2742145"/>
    <lineage>
        <taxon>Bacteria</taxon>
        <taxon>Pseudomonadati</taxon>
        <taxon>Pseudomonadota</taxon>
        <taxon>Alphaproteobacteria</taxon>
        <taxon>Hyphomicrobiales</taxon>
        <taxon>Ahrensiaceae</taxon>
        <taxon>Oricola</taxon>
    </lineage>
</organism>
<dbReference type="PIRSF" id="PIRSF005496">
    <property type="entry name" value="ATP_hel_hrpB"/>
    <property type="match status" value="1"/>
</dbReference>
<dbReference type="RefSeq" id="WP_175278570.1">
    <property type="nucleotide sequence ID" value="NZ_CP054836.1"/>
</dbReference>
<dbReference type="InterPro" id="IPR014001">
    <property type="entry name" value="Helicase_ATP-bd"/>
</dbReference>
<feature type="region of interest" description="Disordered" evidence="5">
    <location>
        <begin position="797"/>
        <end position="821"/>
    </location>
</feature>
<evidence type="ECO:0000256" key="1">
    <source>
        <dbReference type="ARBA" id="ARBA00022741"/>
    </source>
</evidence>
<feature type="domain" description="Helicase ATP-binding" evidence="6">
    <location>
        <begin position="17"/>
        <end position="181"/>
    </location>
</feature>
<dbReference type="Gene3D" id="3.40.50.300">
    <property type="entry name" value="P-loop containing nucleotide triphosphate hydrolases"/>
    <property type="match status" value="2"/>
</dbReference>
<dbReference type="GO" id="GO:0016787">
    <property type="term" value="F:hydrolase activity"/>
    <property type="evidence" value="ECO:0007669"/>
    <property type="project" value="UniProtKB-KW"/>
</dbReference>
<dbReference type="Pfam" id="PF00271">
    <property type="entry name" value="Helicase_C"/>
    <property type="match status" value="1"/>
</dbReference>
<dbReference type="SMART" id="SM00490">
    <property type="entry name" value="HELICc"/>
    <property type="match status" value="1"/>
</dbReference>
<evidence type="ECO:0000259" key="6">
    <source>
        <dbReference type="PROSITE" id="PS51192"/>
    </source>
</evidence>
<dbReference type="Pfam" id="PF24473">
    <property type="entry name" value="CON_HrpB"/>
    <property type="match status" value="1"/>
</dbReference>
<evidence type="ECO:0000256" key="2">
    <source>
        <dbReference type="ARBA" id="ARBA00022801"/>
    </source>
</evidence>
<name>A0A6N1VIH6_9HYPH</name>
<dbReference type="FunFam" id="3.40.50.300:FF:002125">
    <property type="entry name" value="ATP-dependent helicase HrpB"/>
    <property type="match status" value="1"/>
</dbReference>
<dbReference type="CDD" id="cd17990">
    <property type="entry name" value="DEXHc_HrpB"/>
    <property type="match status" value="1"/>
</dbReference>
<dbReference type="AlphaFoldDB" id="A0A6N1VIH6"/>
<evidence type="ECO:0000313" key="9">
    <source>
        <dbReference type="Proteomes" id="UP000509367"/>
    </source>
</evidence>
<dbReference type="InterPro" id="IPR013689">
    <property type="entry name" value="RNA_helicase_ATP-dep_HrpB_C"/>
</dbReference>
<dbReference type="Pfam" id="PF08482">
    <property type="entry name" value="HrpB_C"/>
    <property type="match status" value="1"/>
</dbReference>
<keyword evidence="3 8" id="KW-0347">Helicase</keyword>
<reference evidence="8 9" key="1">
    <citation type="submission" date="2020-06" db="EMBL/GenBank/DDBJ databases">
        <title>Oricola thermophila sp. nov. isolated from a tidal sediments.</title>
        <authorList>
            <person name="Kwon K.K."/>
            <person name="Yang S.-H."/>
            <person name="Park M.-J."/>
        </authorList>
    </citation>
    <scope>NUCLEOTIDE SEQUENCE [LARGE SCALE GENOMIC DNA]</scope>
    <source>
        <strain evidence="8 9">MEBiC13590</strain>
    </source>
</reference>
<dbReference type="GO" id="GO:0005524">
    <property type="term" value="F:ATP binding"/>
    <property type="evidence" value="ECO:0007669"/>
    <property type="project" value="UniProtKB-KW"/>
</dbReference>